<proteinExistence type="predicted"/>
<reference evidence="3" key="1">
    <citation type="submission" date="2017-02" db="EMBL/GenBank/DDBJ databases">
        <authorList>
            <person name="Tetz G."/>
            <person name="Tetz V."/>
        </authorList>
    </citation>
    <scope>NUCLEOTIDE SEQUENCE [LARGE SCALE GENOMIC DNA]</scope>
    <source>
        <strain evidence="3">VT16-26</strain>
    </source>
</reference>
<dbReference type="Proteomes" id="UP000196355">
    <property type="component" value="Unassembled WGS sequence"/>
</dbReference>
<dbReference type="Pfam" id="PF19266">
    <property type="entry name" value="CIS_tube"/>
    <property type="match status" value="1"/>
</dbReference>
<evidence type="ECO:0000313" key="2">
    <source>
        <dbReference type="EMBL" id="OVE55827.1"/>
    </source>
</evidence>
<comment type="caution">
    <text evidence="2">The sequence shown here is derived from an EMBL/GenBank/DDBJ whole genome shotgun (WGS) entry which is preliminary data.</text>
</comment>
<name>A0A202BWG0_9FLAO</name>
<evidence type="ECO:0000259" key="1">
    <source>
        <dbReference type="PROSITE" id="PS51782"/>
    </source>
</evidence>
<keyword evidence="3" id="KW-1185">Reference proteome</keyword>
<dbReference type="CDD" id="cd00118">
    <property type="entry name" value="LysM"/>
    <property type="match status" value="1"/>
</dbReference>
<dbReference type="InterPro" id="IPR018392">
    <property type="entry name" value="LysM"/>
</dbReference>
<dbReference type="RefSeq" id="WP_087711255.1">
    <property type="nucleotide sequence ID" value="NZ_MVAG01000128.1"/>
</dbReference>
<accession>A0A202BWG0</accession>
<dbReference type="AlphaFoldDB" id="A0A202BWG0"/>
<dbReference type="PROSITE" id="PS51782">
    <property type="entry name" value="LYSM"/>
    <property type="match status" value="1"/>
</dbReference>
<protein>
    <recommendedName>
        <fullName evidence="1">LysM domain-containing protein</fullName>
    </recommendedName>
</protein>
<dbReference type="EMBL" id="MVAG01000128">
    <property type="protein sequence ID" value="OVE55827.1"/>
    <property type="molecule type" value="Genomic_DNA"/>
</dbReference>
<gene>
    <name evidence="2" type="ORF">B0E34_16570</name>
</gene>
<organism evidence="2 3">
    <name type="scientific">Chryseobacterium mucoviscidosis</name>
    <dbReference type="NCBI Taxonomy" id="1945581"/>
    <lineage>
        <taxon>Bacteria</taxon>
        <taxon>Pseudomonadati</taxon>
        <taxon>Bacteroidota</taxon>
        <taxon>Flavobacteriia</taxon>
        <taxon>Flavobacteriales</taxon>
        <taxon>Weeksellaceae</taxon>
        <taxon>Chryseobacterium group</taxon>
        <taxon>Chryseobacterium</taxon>
    </lineage>
</organism>
<dbReference type="InterPro" id="IPR045361">
    <property type="entry name" value="CIS_tube_prot_N"/>
</dbReference>
<evidence type="ECO:0000313" key="3">
    <source>
        <dbReference type="Proteomes" id="UP000196355"/>
    </source>
</evidence>
<feature type="domain" description="LysM" evidence="1">
    <location>
        <begin position="177"/>
        <end position="224"/>
    </location>
</feature>
<sequence>MAGLDKIKITSKEKPDQEFVALINPTKYSLSYKNEWNKESPLGSPQTEIKFHRISSPTFDLEFLLDGTGITEENKGNTLINKIINKKPKKTNVATQFDNFLKVTGTYDGEIHKPYTLNIKWGILNFEGSLLDFSIDFTLFSPEGYPLRAIIKAKFKGTTDIDLANAKAKKSSPDLSHKRTVKAGDTLPLMTKRIYGDSKYYLEVAKVNNLINFRQLKPGTELYFPPIEKIA</sequence>